<proteinExistence type="predicted"/>
<gene>
    <name evidence="3" type="ORF">MTY_1355</name>
</gene>
<dbReference type="RefSeq" id="WP_025773761.1">
    <property type="nucleotide sequence ID" value="NZ_DF238840.1"/>
</dbReference>
<name>A0A0S6UAK0_NEOTH</name>
<dbReference type="InterPro" id="IPR014755">
    <property type="entry name" value="Cu-Rt/internalin_Ig-like"/>
</dbReference>
<protein>
    <submittedName>
        <fullName evidence="3">Predicted protease</fullName>
    </submittedName>
</protein>
<reference evidence="3" key="1">
    <citation type="journal article" date="2014" name="Gene">
        <title>Genome-guided analysis of transformation efficiency and carbon dioxide assimilation by Moorella thermoacetica Y72.</title>
        <authorList>
            <person name="Tsukahara K."/>
            <person name="Kita A."/>
            <person name="Nakashimada Y."/>
            <person name="Hoshino T."/>
            <person name="Murakami K."/>
        </authorList>
    </citation>
    <scope>NUCLEOTIDE SEQUENCE [LARGE SCALE GENOMIC DNA]</scope>
    <source>
        <strain evidence="3">Y72</strain>
    </source>
</reference>
<keyword evidence="3" id="KW-0378">Hydrolase</keyword>
<feature type="signal peptide" evidence="2">
    <location>
        <begin position="1"/>
        <end position="26"/>
    </location>
</feature>
<dbReference type="Proteomes" id="UP000063718">
    <property type="component" value="Unassembled WGS sequence"/>
</dbReference>
<evidence type="ECO:0000256" key="2">
    <source>
        <dbReference type="SAM" id="SignalP"/>
    </source>
</evidence>
<sequence length="910" mass="94354">MSRVKHLRAIALAVTLVFLFSSVAFAAAPKYVYFQSGSDMVMVDYAKAVNDAMNNNNTLYNAVKQYVGAAEETGAPVIVETDDQKVLDYQKALGAGKRFADIVNDSAYQASKPEAGKELRIENGQPVIGDIQPQVLEVVSVKAVSAKALEVTFNKAIENTGALSFSVQRGTSPVVLDVSWNNAKTVATLSSSTNLVAGTYTVTVSGTDFAEGKNSGSVTVEAQKVAKIEFTSNVIVKTGDQTGTIGYKVFDQYGQDVTKETVAANIRWTASQGTATDDNAGIITFTKGTAFAAGDSFVITGIDPASGTTVSATFTVGAEATVQSLTLGEVSLPGTNTRIYTGLNPAARIALTGQDQYGNVLSKLDDFDSKVTVVSSDDAVVANLTDKDGGADTTKDAAITIDTSHLTTAKSVTITVILNSTGQTVTKTLEIVTPSAPATVSLTAPTGVIADGDPAYTIVIPLTVQDQFGTTLTADEIAANKSAFTITSSNGSVIASTGLDIETTGANKGKLVNKVPIAGAGTTTITVTVNATGKSDSVTLTSQAARHVAQVSLPDTLVDNMLQGATQTFGVKFKDQYGANFDATNNDSNYKVNVTITKVSGDDNGLTLSPKTGVIMDASGNVEDESQADLADAFTITAVSGKTGTYTLTIKLINTSGETVSQASKTITVAAATSSLSYSIKDIPVLYKGAGNANSPYAENVEVIATDASGNSYAINPSDILTITSDKSEVVVDNTNKKVYGNSTSSNDVKATITVVFNTKDDVKTLTKEVTVSGADLAAQKVYIIDSQINGVSITLPSGASEISTVNAVYDNTSGSWSVSNVYAGVQDQFGRVTAATNSGSGYNTVTCTVTNMNNINGTPTITIDINGKVDISGIALADITKPGSFRVVFTTSNGKVGYFTVNVPTPQTP</sequence>
<evidence type="ECO:0000256" key="1">
    <source>
        <dbReference type="ARBA" id="ARBA00022729"/>
    </source>
</evidence>
<dbReference type="GO" id="GO:0006508">
    <property type="term" value="P:proteolysis"/>
    <property type="evidence" value="ECO:0007669"/>
    <property type="project" value="UniProtKB-KW"/>
</dbReference>
<evidence type="ECO:0000313" key="3">
    <source>
        <dbReference type="EMBL" id="GAF26018.1"/>
    </source>
</evidence>
<keyword evidence="1 2" id="KW-0732">Signal</keyword>
<feature type="chain" id="PRO_5006630520" evidence="2">
    <location>
        <begin position="27"/>
        <end position="910"/>
    </location>
</feature>
<dbReference type="EMBL" id="DF238840">
    <property type="protein sequence ID" value="GAF26018.1"/>
    <property type="molecule type" value="Genomic_DNA"/>
</dbReference>
<organism evidence="3">
    <name type="scientific">Moorella thermoacetica Y72</name>
    <dbReference type="NCBI Taxonomy" id="1325331"/>
    <lineage>
        <taxon>Bacteria</taxon>
        <taxon>Bacillati</taxon>
        <taxon>Bacillota</taxon>
        <taxon>Clostridia</taxon>
        <taxon>Neomoorellales</taxon>
        <taxon>Neomoorellaceae</taxon>
        <taxon>Neomoorella</taxon>
    </lineage>
</organism>
<dbReference type="Gene3D" id="2.60.40.1220">
    <property type="match status" value="1"/>
</dbReference>
<keyword evidence="3" id="KW-0645">Protease</keyword>
<dbReference type="AlphaFoldDB" id="A0A0S6UAK0"/>
<accession>A0A0S6UAK0</accession>
<dbReference type="GO" id="GO:0008233">
    <property type="term" value="F:peptidase activity"/>
    <property type="evidence" value="ECO:0007669"/>
    <property type="project" value="UniProtKB-KW"/>
</dbReference>